<dbReference type="Gene3D" id="1.20.58.920">
    <property type="match status" value="1"/>
</dbReference>
<dbReference type="Pfam" id="PF00015">
    <property type="entry name" value="MCPsignal"/>
    <property type="match status" value="1"/>
</dbReference>
<dbReference type="SMART" id="SM00304">
    <property type="entry name" value="HAMP"/>
    <property type="match status" value="1"/>
</dbReference>
<gene>
    <name evidence="7" type="ORF">GBZ48_07305</name>
</gene>
<proteinExistence type="inferred from homology"/>
<keyword evidence="1 3" id="KW-0807">Transducer</keyword>
<organism evidence="7 8">
    <name type="scientific">Azospirillum melinis</name>
    <dbReference type="NCBI Taxonomy" id="328839"/>
    <lineage>
        <taxon>Bacteria</taxon>
        <taxon>Pseudomonadati</taxon>
        <taxon>Pseudomonadota</taxon>
        <taxon>Alphaproteobacteria</taxon>
        <taxon>Rhodospirillales</taxon>
        <taxon>Azospirillaceae</taxon>
        <taxon>Azospirillum</taxon>
    </lineage>
</organism>
<dbReference type="InterPro" id="IPR038188">
    <property type="entry name" value="TorS_sensor_sf"/>
</dbReference>
<protein>
    <submittedName>
        <fullName evidence="7">HAMP domain-containing protein</fullName>
    </submittedName>
</protein>
<dbReference type="PANTHER" id="PTHR32089">
    <property type="entry name" value="METHYL-ACCEPTING CHEMOTAXIS PROTEIN MCPB"/>
    <property type="match status" value="1"/>
</dbReference>
<evidence type="ECO:0000313" key="7">
    <source>
        <dbReference type="EMBL" id="NUA99090.1"/>
    </source>
</evidence>
<dbReference type="Pfam" id="PF21689">
    <property type="entry name" value="TorS_sensor_domain"/>
    <property type="match status" value="1"/>
</dbReference>
<evidence type="ECO:0000259" key="5">
    <source>
        <dbReference type="PROSITE" id="PS50111"/>
    </source>
</evidence>
<evidence type="ECO:0000256" key="4">
    <source>
        <dbReference type="SAM" id="Phobius"/>
    </source>
</evidence>
<accession>A0ABX2K8F1</accession>
<dbReference type="Proteomes" id="UP000605086">
    <property type="component" value="Unassembled WGS sequence"/>
</dbReference>
<name>A0ABX2K8F1_9PROT</name>
<dbReference type="EMBL" id="WHOS01000006">
    <property type="protein sequence ID" value="NUA99090.1"/>
    <property type="molecule type" value="Genomic_DNA"/>
</dbReference>
<dbReference type="InterPro" id="IPR003660">
    <property type="entry name" value="HAMP_dom"/>
</dbReference>
<evidence type="ECO:0000256" key="1">
    <source>
        <dbReference type="ARBA" id="ARBA00023224"/>
    </source>
</evidence>
<dbReference type="InterPro" id="IPR004089">
    <property type="entry name" value="MCPsignal_dom"/>
</dbReference>
<sequence>MVPPMRKKHPVFGIHWKLMAAFAAVLATTVISAMVGLWSNSRLSAMFAIVVEEHVPRLDAAAALSRSSLGVVLASGVLNAARNDKERQAAAISGAEDLQATAALVDRMRADGVDPAQLDAIVARIDSMGRNLRGLDKLVSARLVLAEAQHRQRDHMNAVRSAFSDSIAETLAKAENPAVQRMLLDLSASVTVLGNLLTEAAETADFDRLTEVRQRIGKAMKATEDAAKGLADHRREYGEVAEQAVGILDFGRGNESIPALRFEHLKLSNRGMLLLDKNREIAGELTAVVNTVEAGIKGQITESARKITTSVADSRKILLAAIAVGTLIAALIVFVYVRRHIIHRLAALSSTMRALAEGNLEIEPPHASRDEIGDMAAALAVLRAGALEMRALQSRVDAERRHASEERRRIQLELADAFEVNVKSVVEQTRLVMGKLQTTVDGLSHGARGASEDAGEAAAASRQAMVNVNSIAAASEQLLASITEIARQVHHSSGVTERAVADVKRTNGMIVGLNETARRISSVVELINAIAKQTHLLALNATIEAARAGEAGRGFSVVAGEVKALASQTARATDDIGQHVAAIQTRTEAAVLMIVDISRTVDQVYGISSAIAAAVEEQSAATQEIARNVAAAAMETTSALATSQRASDACHESNSLTTRALGATNEMAGHVNVLDTEVKRFIGTIRS</sequence>
<feature type="domain" description="HAMP" evidence="6">
    <location>
        <begin position="339"/>
        <end position="391"/>
    </location>
</feature>
<dbReference type="Pfam" id="PF00672">
    <property type="entry name" value="HAMP"/>
    <property type="match status" value="1"/>
</dbReference>
<comment type="similarity">
    <text evidence="2">Belongs to the methyl-accepting chemotaxis (MCP) protein family.</text>
</comment>
<dbReference type="Gene3D" id="1.10.287.950">
    <property type="entry name" value="Methyl-accepting chemotaxis protein"/>
    <property type="match status" value="1"/>
</dbReference>
<keyword evidence="4" id="KW-0812">Transmembrane</keyword>
<dbReference type="Gene3D" id="6.10.340.10">
    <property type="match status" value="1"/>
</dbReference>
<dbReference type="PROSITE" id="PS50111">
    <property type="entry name" value="CHEMOTAXIS_TRANSDUC_2"/>
    <property type="match status" value="1"/>
</dbReference>
<dbReference type="PROSITE" id="PS50885">
    <property type="entry name" value="HAMP"/>
    <property type="match status" value="1"/>
</dbReference>
<dbReference type="CDD" id="cd06225">
    <property type="entry name" value="HAMP"/>
    <property type="match status" value="1"/>
</dbReference>
<evidence type="ECO:0000256" key="2">
    <source>
        <dbReference type="ARBA" id="ARBA00029447"/>
    </source>
</evidence>
<dbReference type="SMART" id="SM00283">
    <property type="entry name" value="MA"/>
    <property type="match status" value="1"/>
</dbReference>
<keyword evidence="4" id="KW-0472">Membrane</keyword>
<feature type="transmembrane region" description="Helical" evidence="4">
    <location>
        <begin position="317"/>
        <end position="337"/>
    </location>
</feature>
<reference evidence="7 8" key="1">
    <citation type="submission" date="2019-10" db="EMBL/GenBank/DDBJ databases">
        <title>Genome sequence of Azospirillum melinis.</title>
        <authorList>
            <person name="Ambrosini A."/>
            <person name="Sant'Anna F.H."/>
            <person name="Cassan F.D."/>
            <person name="Souza E.M."/>
            <person name="Passaglia L.M.P."/>
        </authorList>
    </citation>
    <scope>NUCLEOTIDE SEQUENCE [LARGE SCALE GENOMIC DNA]</scope>
    <source>
        <strain evidence="7 8">TMCY0552</strain>
    </source>
</reference>
<keyword evidence="8" id="KW-1185">Reference proteome</keyword>
<feature type="domain" description="Methyl-accepting transducer" evidence="5">
    <location>
        <begin position="432"/>
        <end position="668"/>
    </location>
</feature>
<keyword evidence="4" id="KW-1133">Transmembrane helix</keyword>
<evidence type="ECO:0000313" key="8">
    <source>
        <dbReference type="Proteomes" id="UP000605086"/>
    </source>
</evidence>
<evidence type="ECO:0000259" key="6">
    <source>
        <dbReference type="PROSITE" id="PS50885"/>
    </source>
</evidence>
<dbReference type="SUPFAM" id="SSF58104">
    <property type="entry name" value="Methyl-accepting chemotaxis protein (MCP) signaling domain"/>
    <property type="match status" value="1"/>
</dbReference>
<dbReference type="PANTHER" id="PTHR32089:SF112">
    <property type="entry name" value="LYSOZYME-LIKE PROTEIN-RELATED"/>
    <property type="match status" value="1"/>
</dbReference>
<evidence type="ECO:0000256" key="3">
    <source>
        <dbReference type="PROSITE-ProRule" id="PRU00284"/>
    </source>
</evidence>
<comment type="caution">
    <text evidence="7">The sequence shown here is derived from an EMBL/GenBank/DDBJ whole genome shotgun (WGS) entry which is preliminary data.</text>
</comment>